<name>X0XTE2_9ZZZZ</name>
<proteinExistence type="predicted"/>
<comment type="caution">
    <text evidence="1">The sequence shown here is derived from an EMBL/GenBank/DDBJ whole genome shotgun (WGS) entry which is preliminary data.</text>
</comment>
<organism evidence="1">
    <name type="scientific">marine sediment metagenome</name>
    <dbReference type="NCBI Taxonomy" id="412755"/>
    <lineage>
        <taxon>unclassified sequences</taxon>
        <taxon>metagenomes</taxon>
        <taxon>ecological metagenomes</taxon>
    </lineage>
</organism>
<evidence type="ECO:0000313" key="1">
    <source>
        <dbReference type="EMBL" id="GAG46469.1"/>
    </source>
</evidence>
<reference evidence="1" key="1">
    <citation type="journal article" date="2014" name="Front. Microbiol.">
        <title>High frequency of phylogenetically diverse reductive dehalogenase-homologous genes in deep subseafloor sedimentary metagenomes.</title>
        <authorList>
            <person name="Kawai M."/>
            <person name="Futagami T."/>
            <person name="Toyoda A."/>
            <person name="Takaki Y."/>
            <person name="Nishi S."/>
            <person name="Hori S."/>
            <person name="Arai W."/>
            <person name="Tsubouchi T."/>
            <person name="Morono Y."/>
            <person name="Uchiyama I."/>
            <person name="Ito T."/>
            <person name="Fujiyama A."/>
            <person name="Inagaki F."/>
            <person name="Takami H."/>
        </authorList>
    </citation>
    <scope>NUCLEOTIDE SEQUENCE</scope>
    <source>
        <strain evidence="1">Expedition CK06-06</strain>
    </source>
</reference>
<dbReference type="AlphaFoldDB" id="X0XTE2"/>
<accession>X0XTE2</accession>
<dbReference type="EMBL" id="BARS01051550">
    <property type="protein sequence ID" value="GAG46469.1"/>
    <property type="molecule type" value="Genomic_DNA"/>
</dbReference>
<protein>
    <submittedName>
        <fullName evidence="1">Uncharacterized protein</fullName>
    </submittedName>
</protein>
<gene>
    <name evidence="1" type="ORF">S01H1_76761</name>
</gene>
<sequence length="125" mass="13586">MVPLLIGDCYITRVFGLHPAMVINAQNVIDDANIQHLCIAIPELKQAGSAAGRASKPHGQGKIAVQWLAKETVRCQVIIDAVKDQARSEPPLLAVYPGCVVHVVHDRIVLIAAYIQDKITLAFIE</sequence>